<dbReference type="InterPro" id="IPR025296">
    <property type="entry name" value="DUF4158"/>
</dbReference>
<evidence type="ECO:0000259" key="1">
    <source>
        <dbReference type="Pfam" id="PF13700"/>
    </source>
</evidence>
<dbReference type="EMBL" id="JACHDR010000001">
    <property type="protein sequence ID" value="MBB5513053.1"/>
    <property type="molecule type" value="Genomic_DNA"/>
</dbReference>
<reference evidence="2 3" key="1">
    <citation type="submission" date="2020-08" db="EMBL/GenBank/DDBJ databases">
        <title>Sequencing the genomes of 1000 actinobacteria strains.</title>
        <authorList>
            <person name="Klenk H.-P."/>
        </authorList>
    </citation>
    <scope>NUCLEOTIDE SEQUENCE [LARGE SCALE GENOMIC DNA]</scope>
    <source>
        <strain evidence="2 3">DSM 105783</strain>
    </source>
</reference>
<sequence>MPTDQYLTEEQTVVFGRFVGEPSPAELEQFFYLDAADLEGIAERRGEHNRLGFALQVGTARFLGAASPRRAGSLPLRLLPVGAGNLQGWWTLASGAGTKFSLKRTRFFAAFMRVAALG</sequence>
<protein>
    <recommendedName>
        <fullName evidence="1">DUF4158 domain-containing protein</fullName>
    </recommendedName>
</protein>
<evidence type="ECO:0000313" key="3">
    <source>
        <dbReference type="Proteomes" id="UP000580797"/>
    </source>
</evidence>
<accession>A0A7W8TUK2</accession>
<dbReference type="Proteomes" id="UP000580797">
    <property type="component" value="Unassembled WGS sequence"/>
</dbReference>
<dbReference type="AlphaFoldDB" id="A0A7W8TUK2"/>
<evidence type="ECO:0000313" key="2">
    <source>
        <dbReference type="EMBL" id="MBB5513053.1"/>
    </source>
</evidence>
<gene>
    <name evidence="2" type="ORF">HD598_001740</name>
</gene>
<feature type="domain" description="DUF4158" evidence="1">
    <location>
        <begin position="7"/>
        <end position="66"/>
    </location>
</feature>
<comment type="caution">
    <text evidence="2">The sequence shown here is derived from an EMBL/GenBank/DDBJ whole genome shotgun (WGS) entry which is preliminary data.</text>
</comment>
<proteinExistence type="predicted"/>
<dbReference type="Pfam" id="PF13700">
    <property type="entry name" value="DUF4158"/>
    <property type="match status" value="1"/>
</dbReference>
<organism evidence="2 3">
    <name type="scientific">Neomicrococcus aestuarii</name>
    <dbReference type="NCBI Taxonomy" id="556325"/>
    <lineage>
        <taxon>Bacteria</taxon>
        <taxon>Bacillati</taxon>
        <taxon>Actinomycetota</taxon>
        <taxon>Actinomycetes</taxon>
        <taxon>Micrococcales</taxon>
        <taxon>Micrococcaceae</taxon>
        <taxon>Neomicrococcus</taxon>
    </lineage>
</organism>
<name>A0A7W8TUK2_9MICC</name>